<dbReference type="InterPro" id="IPR002139">
    <property type="entry name" value="Ribo/fructo_kinase"/>
</dbReference>
<feature type="domain" description="Carbohydrate kinase PfkB" evidence="13">
    <location>
        <begin position="16"/>
        <end position="287"/>
    </location>
</feature>
<keyword evidence="7 12" id="KW-0418">Kinase</keyword>
<evidence type="ECO:0000313" key="15">
    <source>
        <dbReference type="Proteomes" id="UP000264820"/>
    </source>
</evidence>
<evidence type="ECO:0000256" key="4">
    <source>
        <dbReference type="ARBA" id="ARBA00022679"/>
    </source>
</evidence>
<feature type="binding site" evidence="12">
    <location>
        <position position="275"/>
    </location>
    <ligand>
        <name>K(+)</name>
        <dbReference type="ChEBI" id="CHEBI:29103"/>
    </ligand>
</feature>
<dbReference type="InterPro" id="IPR011877">
    <property type="entry name" value="Ribokinase"/>
</dbReference>
<feature type="binding site" evidence="12">
    <location>
        <begin position="34"/>
        <end position="38"/>
    </location>
    <ligand>
        <name>substrate</name>
    </ligand>
</feature>
<dbReference type="EC" id="2.7.1.15" evidence="2 12"/>
<evidence type="ECO:0000256" key="3">
    <source>
        <dbReference type="ARBA" id="ARBA00016943"/>
    </source>
</evidence>
<dbReference type="InterPro" id="IPR029056">
    <property type="entry name" value="Ribokinase-like"/>
</dbReference>
<dbReference type="GO" id="GO:0006753">
    <property type="term" value="P:nucleoside phosphate metabolic process"/>
    <property type="evidence" value="ECO:0007669"/>
    <property type="project" value="UniProtKB-ARBA"/>
</dbReference>
<evidence type="ECO:0000256" key="9">
    <source>
        <dbReference type="ARBA" id="ARBA00022842"/>
    </source>
</evidence>
<evidence type="ECO:0000256" key="2">
    <source>
        <dbReference type="ARBA" id="ARBA00012035"/>
    </source>
</evidence>
<feature type="binding site" evidence="12">
    <location>
        <position position="280"/>
    </location>
    <ligand>
        <name>K(+)</name>
        <dbReference type="ChEBI" id="CHEBI:29103"/>
    </ligand>
</feature>
<dbReference type="GO" id="GO:0005524">
    <property type="term" value="F:ATP binding"/>
    <property type="evidence" value="ECO:0007669"/>
    <property type="project" value="UniProtKB-UniRule"/>
</dbReference>
<evidence type="ECO:0000313" key="14">
    <source>
        <dbReference type="Ensembl" id="ENSHCOP00000006592.1"/>
    </source>
</evidence>
<dbReference type="HAMAP" id="MF_01987">
    <property type="entry name" value="Ribokinase"/>
    <property type="match status" value="1"/>
</dbReference>
<comment type="similarity">
    <text evidence="1">Belongs to the carbohydrate kinase pfkB family.</text>
</comment>
<dbReference type="CDD" id="cd01174">
    <property type="entry name" value="ribokinase"/>
    <property type="match status" value="1"/>
</dbReference>
<keyword evidence="5 12" id="KW-0479">Metal-binding</keyword>
<feature type="binding site" evidence="12">
    <location>
        <position position="173"/>
    </location>
    <ligand>
        <name>ATP</name>
        <dbReference type="ChEBI" id="CHEBI:30616"/>
    </ligand>
</feature>
<feature type="binding site" evidence="12">
    <location>
        <begin position="242"/>
        <end position="243"/>
    </location>
    <ligand>
        <name>ATP</name>
        <dbReference type="ChEBI" id="CHEBI:30616"/>
    </ligand>
</feature>
<comment type="function">
    <text evidence="12">Catalyzes the phosphorylation of ribose at O-5 in a reaction requiring ATP and magnesium. The resulting D-ribose-5-phosphate can then be used either for sythesis of nucleotides, histidine, and tryptophan, or as a component of the pentose phosphate pathway.</text>
</comment>
<dbReference type="InterPro" id="IPR002173">
    <property type="entry name" value="Carboh/pur_kinase_PfkB_CS"/>
</dbReference>
<feature type="binding site" evidence="12">
    <location>
        <position position="239"/>
    </location>
    <ligand>
        <name>K(+)</name>
        <dbReference type="ChEBI" id="CHEBI:29103"/>
    </ligand>
</feature>
<dbReference type="GeneTree" id="ENSGT00390000005743"/>
<name>A0A3Q2XQW5_HIPCM</name>
<dbReference type="PRINTS" id="PR00990">
    <property type="entry name" value="RIBOKINASE"/>
</dbReference>
<dbReference type="PROSITE" id="PS00584">
    <property type="entry name" value="PFKB_KINASES_2"/>
    <property type="match status" value="1"/>
</dbReference>
<dbReference type="SUPFAM" id="SSF53613">
    <property type="entry name" value="Ribokinase-like"/>
    <property type="match status" value="1"/>
</dbReference>
<evidence type="ECO:0000256" key="11">
    <source>
        <dbReference type="ARBA" id="ARBA00023277"/>
    </source>
</evidence>
<feature type="binding site" evidence="12">
    <location>
        <position position="243"/>
    </location>
    <ligand>
        <name>substrate</name>
    </ligand>
</feature>
<protein>
    <recommendedName>
        <fullName evidence="3 12">Ribokinase</fullName>
        <shortName evidence="12">RK</shortName>
        <ecNumber evidence="2 12">2.7.1.15</ecNumber>
    </recommendedName>
</protein>
<dbReference type="Pfam" id="PF00294">
    <property type="entry name" value="PfkB"/>
    <property type="match status" value="1"/>
</dbReference>
<dbReference type="PANTHER" id="PTHR10584">
    <property type="entry name" value="SUGAR KINASE"/>
    <property type="match status" value="1"/>
</dbReference>
<keyword evidence="8 12" id="KW-0067">ATP-binding</keyword>
<feature type="binding site" evidence="12">
    <location>
        <position position="230"/>
    </location>
    <ligand>
        <name>ATP</name>
        <dbReference type="ChEBI" id="CHEBI:30616"/>
    </ligand>
</feature>
<dbReference type="GO" id="GO:0019303">
    <property type="term" value="P:D-ribose catabolic process"/>
    <property type="evidence" value="ECO:0007669"/>
    <property type="project" value="UniProtKB-UniRule"/>
</dbReference>
<feature type="binding site" evidence="12">
    <location>
        <position position="128"/>
    </location>
    <ligand>
        <name>substrate</name>
    </ligand>
</feature>
<keyword evidence="6 12" id="KW-0547">Nucleotide-binding</keyword>
<dbReference type="GO" id="GO:0005634">
    <property type="term" value="C:nucleus"/>
    <property type="evidence" value="ECO:0007669"/>
    <property type="project" value="UniProtKB-SubCell"/>
</dbReference>
<evidence type="ECO:0000256" key="10">
    <source>
        <dbReference type="ARBA" id="ARBA00022958"/>
    </source>
</evidence>
<dbReference type="UniPathway" id="UPA00916">
    <property type="reaction ID" value="UER00889"/>
</dbReference>
<keyword evidence="12" id="KW-0539">Nucleus</keyword>
<comment type="pathway">
    <text evidence="12">Carbohydrate metabolism; D-ribose degradation; D-ribose 5-phosphate from beta-D-ribopyranose: step 2/2.</text>
</comment>
<accession>A0A3Q2XQW5</accession>
<feature type="binding site" evidence="12">
    <location>
        <position position="278"/>
    </location>
    <ligand>
        <name>K(+)</name>
        <dbReference type="ChEBI" id="CHEBI:29103"/>
    </ligand>
</feature>
<dbReference type="Ensembl" id="ENSHCOT00000003415.1">
    <property type="protein sequence ID" value="ENSHCOP00000006592.1"/>
    <property type="gene ID" value="ENSHCOG00000008427.1"/>
</dbReference>
<comment type="subunit">
    <text evidence="12">Homodimer.</text>
</comment>
<evidence type="ECO:0000256" key="12">
    <source>
        <dbReference type="HAMAP-Rule" id="MF_03215"/>
    </source>
</evidence>
<dbReference type="PANTHER" id="PTHR10584:SF166">
    <property type="entry name" value="RIBOKINASE"/>
    <property type="match status" value="1"/>
</dbReference>
<keyword evidence="15" id="KW-1185">Reference proteome</keyword>
<keyword evidence="11 12" id="KW-0119">Carbohydrate metabolism</keyword>
<dbReference type="Gene3D" id="3.40.1190.20">
    <property type="match status" value="1"/>
</dbReference>
<comment type="subcellular location">
    <subcellularLocation>
        <location evidence="12">Cytoplasm</location>
    </subcellularLocation>
    <subcellularLocation>
        <location evidence="12">Nucleus</location>
    </subcellularLocation>
</comment>
<keyword evidence="10 12" id="KW-0630">Potassium</keyword>
<feature type="binding site" evidence="12">
    <location>
        <position position="284"/>
    </location>
    <ligand>
        <name>K(+)</name>
        <dbReference type="ChEBI" id="CHEBI:29103"/>
    </ligand>
</feature>
<comment type="activity regulation">
    <text evidence="12">Activated by a monovalent cation that binds near, but not in, the active site. The most likely occupant of the site in vivo is potassium. Ion binding induces a conformational change that may alter substrate affinity.</text>
</comment>
<dbReference type="InterPro" id="IPR011611">
    <property type="entry name" value="PfkB_dom"/>
</dbReference>
<organism evidence="14 15">
    <name type="scientific">Hippocampus comes</name>
    <name type="common">Tiger tail seahorse</name>
    <dbReference type="NCBI Taxonomy" id="109280"/>
    <lineage>
        <taxon>Eukaryota</taxon>
        <taxon>Metazoa</taxon>
        <taxon>Chordata</taxon>
        <taxon>Craniata</taxon>
        <taxon>Vertebrata</taxon>
        <taxon>Euteleostomi</taxon>
        <taxon>Actinopterygii</taxon>
        <taxon>Neopterygii</taxon>
        <taxon>Teleostei</taxon>
        <taxon>Neoteleostei</taxon>
        <taxon>Acanthomorphata</taxon>
        <taxon>Syngnathiaria</taxon>
        <taxon>Syngnathiformes</taxon>
        <taxon>Syngnathoidei</taxon>
        <taxon>Syngnathidae</taxon>
        <taxon>Hippocampus</taxon>
    </lineage>
</organism>
<evidence type="ECO:0000256" key="7">
    <source>
        <dbReference type="ARBA" id="ARBA00022777"/>
    </source>
</evidence>
<evidence type="ECO:0000256" key="5">
    <source>
        <dbReference type="ARBA" id="ARBA00022723"/>
    </source>
</evidence>
<comment type="cofactor">
    <cofactor evidence="12">
        <name>Mg(2+)</name>
        <dbReference type="ChEBI" id="CHEBI:18420"/>
    </cofactor>
    <text evidence="12">Requires a divalent cation, most likely magnesium in vivo, as an electrophilic catalyst to aid phosphoryl group transfer. It is the chelate of the metal and the nucleotide that is the actual substrate.</text>
</comment>
<feature type="active site" description="Proton acceptor" evidence="12">
    <location>
        <position position="243"/>
    </location>
</feature>
<feature type="binding site" evidence="12">
    <location>
        <position position="237"/>
    </location>
    <ligand>
        <name>K(+)</name>
        <dbReference type="ChEBI" id="CHEBI:29103"/>
    </ligand>
</feature>
<feature type="binding site" evidence="12">
    <location>
        <begin position="209"/>
        <end position="214"/>
    </location>
    <ligand>
        <name>ATP</name>
        <dbReference type="ChEBI" id="CHEBI:30616"/>
    </ligand>
</feature>
<comment type="catalytic activity">
    <reaction evidence="12">
        <text>D-ribose + ATP = D-ribose 5-phosphate + ADP + H(+)</text>
        <dbReference type="Rhea" id="RHEA:13697"/>
        <dbReference type="ChEBI" id="CHEBI:15378"/>
        <dbReference type="ChEBI" id="CHEBI:30616"/>
        <dbReference type="ChEBI" id="CHEBI:47013"/>
        <dbReference type="ChEBI" id="CHEBI:78346"/>
        <dbReference type="ChEBI" id="CHEBI:456216"/>
        <dbReference type="EC" id="2.7.1.15"/>
    </reaction>
</comment>
<reference evidence="14" key="1">
    <citation type="submission" date="2025-08" db="UniProtKB">
        <authorList>
            <consortium name="Ensembl"/>
        </authorList>
    </citation>
    <scope>IDENTIFICATION</scope>
</reference>
<comment type="caution">
    <text evidence="12">Lacks conserved residue(s) required for the propagation of feature annotation.</text>
</comment>
<dbReference type="GO" id="GO:0004747">
    <property type="term" value="F:ribokinase activity"/>
    <property type="evidence" value="ECO:0007669"/>
    <property type="project" value="UniProtKB-UniRule"/>
</dbReference>
<sequence>MTSQAFFIFLFQSARLPKEGETIHGHNFFIGFGGKGANQCVQAARLGAKTAMVAKVCTVTMSNCPSRVPSFVGQTSEAATGVASIIVNDAGENAIVIVAGANMMLNKEELQDALAAITSAKVLVCQLEISPQMSLRALRMAQENKVTTIFNPAPAIPDLDPDFYRLSDVFCCNESEAELLTGSSVNNVEEARCASRELLRRGCGAVIITLGAQGCVVLEAPESTSKHVPTTPVSAVDTTGAGDSFIGALAYYVAHYPAMRLEEVARRAGQVAAVSVQSMGAQSSYPHKRDLGAELF</sequence>
<evidence type="ECO:0000256" key="8">
    <source>
        <dbReference type="ARBA" id="ARBA00022840"/>
    </source>
</evidence>
<dbReference type="GO" id="GO:0046872">
    <property type="term" value="F:metal ion binding"/>
    <property type="evidence" value="ECO:0007669"/>
    <property type="project" value="UniProtKB-KW"/>
</dbReference>
<proteinExistence type="inferred from homology"/>
<keyword evidence="4 12" id="KW-0808">Transferase</keyword>
<keyword evidence="9 12" id="KW-0460">Magnesium</keyword>
<comment type="similarity">
    <text evidence="12">Belongs to the carbohydrate kinase PfkB family. Ribokinase subfamily.</text>
</comment>
<dbReference type="Proteomes" id="UP000264820">
    <property type="component" value="Unplaced"/>
</dbReference>
<dbReference type="AlphaFoldDB" id="A0A3Q2XQW5"/>
<reference evidence="14" key="2">
    <citation type="submission" date="2025-09" db="UniProtKB">
        <authorList>
            <consortium name="Ensembl"/>
        </authorList>
    </citation>
    <scope>IDENTIFICATION</scope>
</reference>
<dbReference type="GO" id="GO:0005829">
    <property type="term" value="C:cytosol"/>
    <property type="evidence" value="ECO:0007669"/>
    <property type="project" value="TreeGrafter"/>
</dbReference>
<gene>
    <name evidence="12" type="primary">RBKS</name>
</gene>
<evidence type="ECO:0000256" key="1">
    <source>
        <dbReference type="ARBA" id="ARBA00005380"/>
    </source>
</evidence>
<keyword evidence="12" id="KW-0963">Cytoplasm</keyword>
<evidence type="ECO:0000259" key="13">
    <source>
        <dbReference type="Pfam" id="PF00294"/>
    </source>
</evidence>
<evidence type="ECO:0000256" key="6">
    <source>
        <dbReference type="ARBA" id="ARBA00022741"/>
    </source>
</evidence>